<reference evidence="2" key="1">
    <citation type="submission" date="2022-08" db="EMBL/GenBank/DDBJ databases">
        <authorList>
            <consortium name="DOE Joint Genome Institute"/>
            <person name="Min B."/>
            <person name="Riley R."/>
            <person name="Sierra-Patev S."/>
            <person name="Naranjo-Ortiz M."/>
            <person name="Looney B."/>
            <person name="Konkel Z."/>
            <person name="Slot J.C."/>
            <person name="Sakamoto Y."/>
            <person name="Steenwyk J.L."/>
            <person name="Rokas A."/>
            <person name="Carro J."/>
            <person name="Camarero S."/>
            <person name="Ferreira P."/>
            <person name="Molpeceres G."/>
            <person name="Ruiz-Duenas F.J."/>
            <person name="Serrano A."/>
            <person name="Henrissat B."/>
            <person name="Drula E."/>
            <person name="Hughes K.W."/>
            <person name="Mata J.L."/>
            <person name="Ishikawa N.K."/>
            <person name="Vargas-Isla R."/>
            <person name="Ushijima S."/>
            <person name="Smith C.A."/>
            <person name="Ahrendt S."/>
            <person name="Andreopoulos W."/>
            <person name="He G."/>
            <person name="Labutti K."/>
            <person name="Lipzen A."/>
            <person name="Ng V."/>
            <person name="Sandor L."/>
            <person name="Barry K."/>
            <person name="Martinez A.T."/>
            <person name="Xiao Y."/>
            <person name="Gibbons J.G."/>
            <person name="Terashima K."/>
            <person name="Hibbett D.S."/>
            <person name="Grigoriev I.V."/>
        </authorList>
    </citation>
    <scope>NUCLEOTIDE SEQUENCE</scope>
    <source>
        <strain evidence="2">TFB7829</strain>
    </source>
</reference>
<dbReference type="PANTHER" id="PTHR35871">
    <property type="entry name" value="EXPRESSED PROTEIN"/>
    <property type="match status" value="1"/>
</dbReference>
<dbReference type="Proteomes" id="UP001163850">
    <property type="component" value="Unassembled WGS sequence"/>
</dbReference>
<comment type="caution">
    <text evidence="2">The sequence shown here is derived from an EMBL/GenBank/DDBJ whole genome shotgun (WGS) entry which is preliminary data.</text>
</comment>
<evidence type="ECO:0000313" key="2">
    <source>
        <dbReference type="EMBL" id="KAJ3984293.1"/>
    </source>
</evidence>
<dbReference type="AlphaFoldDB" id="A0AA38PZR1"/>
<organism evidence="2 3">
    <name type="scientific">Lentinula detonsa</name>
    <dbReference type="NCBI Taxonomy" id="2804962"/>
    <lineage>
        <taxon>Eukaryota</taxon>
        <taxon>Fungi</taxon>
        <taxon>Dikarya</taxon>
        <taxon>Basidiomycota</taxon>
        <taxon>Agaricomycotina</taxon>
        <taxon>Agaricomycetes</taxon>
        <taxon>Agaricomycetidae</taxon>
        <taxon>Agaricales</taxon>
        <taxon>Marasmiineae</taxon>
        <taxon>Omphalotaceae</taxon>
        <taxon>Lentinula</taxon>
    </lineage>
</organism>
<dbReference type="PANTHER" id="PTHR35871:SF1">
    <property type="entry name" value="CXC1-LIKE CYSTEINE CLUSTER ASSOCIATED WITH KDZ TRANSPOSASES DOMAIN-CONTAINING PROTEIN"/>
    <property type="match status" value="1"/>
</dbReference>
<evidence type="ECO:0000256" key="1">
    <source>
        <dbReference type="SAM" id="MobiDB-lite"/>
    </source>
</evidence>
<protein>
    <recommendedName>
        <fullName evidence="4">DDE-1 domain-containing protein</fullName>
    </recommendedName>
</protein>
<name>A0AA38PZR1_9AGAR</name>
<accession>A0AA38PZR1</accession>
<evidence type="ECO:0000313" key="3">
    <source>
        <dbReference type="Proteomes" id="UP001163850"/>
    </source>
</evidence>
<feature type="compositionally biased region" description="Basic and acidic residues" evidence="1">
    <location>
        <begin position="311"/>
        <end position="325"/>
    </location>
</feature>
<dbReference type="EMBL" id="MU801994">
    <property type="protein sequence ID" value="KAJ3984293.1"/>
    <property type="molecule type" value="Genomic_DNA"/>
</dbReference>
<feature type="region of interest" description="Disordered" evidence="1">
    <location>
        <begin position="311"/>
        <end position="355"/>
    </location>
</feature>
<sequence>MNITQAKKKYLPLLKIKQLLILQNFATLQLKNSRRIHANQEIALQWHEKDGVHFARRVHQLVRHYQVFRQLLDEKRGGMCTSRTLLSDEITCNATRAWLLSQKVGEVTPKKFQAALNEIILPDLGIRRKSPLCLRTARRWLIALGWHLTVLQKGVYMDGHEHPDVVKYRQEEFLLKMAEYEWRMVHYEGPELQRIPPTLHPGEKEVITEFHDESSFHALEYKASIWSNHPSKEIQRPSVFDADGKITRHAQKVIFPGANGDDWWDTKQLLVQIREAISIFEDAHPGCQALFIFDQSSTHASLGPDALRAWDMNRSDGGKQRRQRDTVIPQSNPDSQSCGQAQTMSLLDGRPKGLQ</sequence>
<evidence type="ECO:0008006" key="4">
    <source>
        <dbReference type="Google" id="ProtNLM"/>
    </source>
</evidence>
<gene>
    <name evidence="2" type="ORF">F5890DRAFT_1474698</name>
</gene>
<proteinExistence type="predicted"/>
<feature type="compositionally biased region" description="Polar residues" evidence="1">
    <location>
        <begin position="328"/>
        <end position="345"/>
    </location>
</feature>